<dbReference type="InterPro" id="IPR013785">
    <property type="entry name" value="Aldolase_TIM"/>
</dbReference>
<dbReference type="HAMAP" id="MF_01215">
    <property type="entry name" value="OMPdecase_type2"/>
    <property type="match status" value="1"/>
</dbReference>
<evidence type="ECO:0000256" key="1">
    <source>
        <dbReference type="ARBA" id="ARBA00004861"/>
    </source>
</evidence>
<keyword evidence="4 7" id="KW-0665">Pyrimidine biosynthesis</keyword>
<dbReference type="InterPro" id="IPR018089">
    <property type="entry name" value="OMPdecase_AS"/>
</dbReference>
<dbReference type="PANTHER" id="PTHR43375:SF1">
    <property type="entry name" value="OROTIDINE 5'-PHOSPHATE DECARBOXYLASE"/>
    <property type="match status" value="1"/>
</dbReference>
<dbReference type="Proteomes" id="UP000072741">
    <property type="component" value="Unassembled WGS sequence"/>
</dbReference>
<dbReference type="EMBL" id="LDSL01000079">
    <property type="protein sequence ID" value="KTT20580.1"/>
    <property type="molecule type" value="Genomic_DNA"/>
</dbReference>
<dbReference type="PROSITE" id="PS00156">
    <property type="entry name" value="OMPDECASE"/>
    <property type="match status" value="1"/>
</dbReference>
<gene>
    <name evidence="7" type="primary">pyrF</name>
    <name evidence="9" type="ORF">NS331_13475</name>
</gene>
<reference evidence="9 10" key="1">
    <citation type="journal article" date="2016" name="Front. Microbiol.">
        <title>Genomic Resource of Rice Seed Associated Bacteria.</title>
        <authorList>
            <person name="Midha S."/>
            <person name="Bansal K."/>
            <person name="Sharma S."/>
            <person name="Kumar N."/>
            <person name="Patil P.P."/>
            <person name="Chaudhry V."/>
            <person name="Patil P.B."/>
        </authorList>
    </citation>
    <scope>NUCLEOTIDE SEQUENCE [LARGE SCALE GENOMIC DNA]</scope>
    <source>
        <strain evidence="9 10">NS331</strain>
    </source>
</reference>
<dbReference type="InterPro" id="IPR011060">
    <property type="entry name" value="RibuloseP-bd_barrel"/>
</dbReference>
<dbReference type="CDD" id="cd04725">
    <property type="entry name" value="OMP_decarboxylase_like"/>
    <property type="match status" value="1"/>
</dbReference>
<evidence type="ECO:0000313" key="9">
    <source>
        <dbReference type="EMBL" id="KTT20580.1"/>
    </source>
</evidence>
<dbReference type="GO" id="GO:0044205">
    <property type="term" value="P:'de novo' UMP biosynthetic process"/>
    <property type="evidence" value="ECO:0007669"/>
    <property type="project" value="UniProtKB-UniRule"/>
</dbReference>
<dbReference type="PANTHER" id="PTHR43375">
    <property type="entry name" value="OROTIDINE 5'-PHOSPHATE DECARBOXYLASE"/>
    <property type="match status" value="1"/>
</dbReference>
<dbReference type="UniPathway" id="UPA00070">
    <property type="reaction ID" value="UER00120"/>
</dbReference>
<evidence type="ECO:0000256" key="4">
    <source>
        <dbReference type="ARBA" id="ARBA00022975"/>
    </source>
</evidence>
<dbReference type="InterPro" id="IPR001754">
    <property type="entry name" value="OMPdeCOase_dom"/>
</dbReference>
<organism evidence="9 10">
    <name type="scientific">Pseudacidovorax intermedius</name>
    <dbReference type="NCBI Taxonomy" id="433924"/>
    <lineage>
        <taxon>Bacteria</taxon>
        <taxon>Pseudomonadati</taxon>
        <taxon>Pseudomonadota</taxon>
        <taxon>Betaproteobacteria</taxon>
        <taxon>Burkholderiales</taxon>
        <taxon>Comamonadaceae</taxon>
        <taxon>Pseudacidovorax</taxon>
    </lineage>
</organism>
<proteinExistence type="inferred from homology"/>
<sequence>MSFLDQLQAAQRQNRSLLCVGLDPEPSRFPEGMKGDPRRIYDFCAAIVEATADLVIAFKPQIAYFAAHRAEDQLERLMAHMRAVAPQVPVILDAKRGDIGSTAEQYAAEAFERYGADAVTLSPFMGFDSVSPYLRYPDKGAFLLCRTSNPGGDDLQSQRLADVPGQPLLYEHVAALAQGPWNLNGQLGLVVGATYPQEIRRVRELAPTVPLLIPGVGAQGGDAVATVRAGWRADAPIVVNSSRAICYASSAADFAAAARREAERTRDVLEAAKQG</sequence>
<evidence type="ECO:0000256" key="6">
    <source>
        <dbReference type="ARBA" id="ARBA00049157"/>
    </source>
</evidence>
<dbReference type="AlphaFoldDB" id="A0A147GST8"/>
<comment type="pathway">
    <text evidence="1 7">Pyrimidine metabolism; UMP biosynthesis via de novo pathway; UMP from orotate: step 2/2.</text>
</comment>
<dbReference type="Gene3D" id="3.20.20.70">
    <property type="entry name" value="Aldolase class I"/>
    <property type="match status" value="1"/>
</dbReference>
<evidence type="ECO:0000313" key="10">
    <source>
        <dbReference type="Proteomes" id="UP000072741"/>
    </source>
</evidence>
<comment type="catalytic activity">
    <reaction evidence="6 7">
        <text>orotidine 5'-phosphate + H(+) = UMP + CO2</text>
        <dbReference type="Rhea" id="RHEA:11596"/>
        <dbReference type="ChEBI" id="CHEBI:15378"/>
        <dbReference type="ChEBI" id="CHEBI:16526"/>
        <dbReference type="ChEBI" id="CHEBI:57538"/>
        <dbReference type="ChEBI" id="CHEBI:57865"/>
        <dbReference type="EC" id="4.1.1.23"/>
    </reaction>
</comment>
<dbReference type="SUPFAM" id="SSF51366">
    <property type="entry name" value="Ribulose-phoshate binding barrel"/>
    <property type="match status" value="1"/>
</dbReference>
<dbReference type="OrthoDB" id="9808470at2"/>
<keyword evidence="3 7" id="KW-0210">Decarboxylase</keyword>
<dbReference type="RefSeq" id="WP_058642497.1">
    <property type="nucleotide sequence ID" value="NZ_LDSL01000079.1"/>
</dbReference>
<dbReference type="EC" id="4.1.1.23" evidence="7"/>
<dbReference type="PATRIC" id="fig|433924.3.peg.4757"/>
<accession>A0A147GST8</accession>
<protein>
    <recommendedName>
        <fullName evidence="7">Orotidine 5'-phosphate decarboxylase</fullName>
        <ecNumber evidence="7">4.1.1.23</ecNumber>
    </recommendedName>
    <alternativeName>
        <fullName evidence="7">OMP decarboxylase</fullName>
        <shortName evidence="7">OMPDCase</shortName>
        <shortName evidence="7">OMPdecase</shortName>
    </alternativeName>
</protein>
<dbReference type="InterPro" id="IPR011995">
    <property type="entry name" value="OMPdecase_type-2"/>
</dbReference>
<feature type="active site" description="Proton donor" evidence="7">
    <location>
        <position position="95"/>
    </location>
</feature>
<dbReference type="GO" id="GO:0004590">
    <property type="term" value="F:orotidine-5'-phosphate decarboxylase activity"/>
    <property type="evidence" value="ECO:0007669"/>
    <property type="project" value="UniProtKB-UniRule"/>
</dbReference>
<dbReference type="SMART" id="SM00934">
    <property type="entry name" value="OMPdecase"/>
    <property type="match status" value="1"/>
</dbReference>
<name>A0A147GST8_9BURK</name>
<evidence type="ECO:0000256" key="3">
    <source>
        <dbReference type="ARBA" id="ARBA00022793"/>
    </source>
</evidence>
<evidence type="ECO:0000259" key="8">
    <source>
        <dbReference type="SMART" id="SM00934"/>
    </source>
</evidence>
<comment type="similarity">
    <text evidence="2 7">Belongs to the OMP decarboxylase family. Type 2 subfamily.</text>
</comment>
<keyword evidence="10" id="KW-1185">Reference proteome</keyword>
<evidence type="ECO:0000256" key="7">
    <source>
        <dbReference type="HAMAP-Rule" id="MF_01215"/>
    </source>
</evidence>
<dbReference type="Pfam" id="PF00215">
    <property type="entry name" value="OMPdecase"/>
    <property type="match status" value="1"/>
</dbReference>
<dbReference type="GO" id="GO:0006207">
    <property type="term" value="P:'de novo' pyrimidine nucleobase biosynthetic process"/>
    <property type="evidence" value="ECO:0007669"/>
    <property type="project" value="InterPro"/>
</dbReference>
<dbReference type="NCBIfam" id="TIGR02127">
    <property type="entry name" value="pyrF_sub2"/>
    <property type="match status" value="1"/>
</dbReference>
<keyword evidence="5 7" id="KW-0456">Lyase</keyword>
<evidence type="ECO:0000256" key="5">
    <source>
        <dbReference type="ARBA" id="ARBA00023239"/>
    </source>
</evidence>
<feature type="domain" description="Orotidine 5'-phosphate decarboxylase" evidence="8">
    <location>
        <begin position="17"/>
        <end position="258"/>
    </location>
</feature>
<evidence type="ECO:0000256" key="2">
    <source>
        <dbReference type="ARBA" id="ARBA00008847"/>
    </source>
</evidence>
<comment type="caution">
    <text evidence="9">The sequence shown here is derived from an EMBL/GenBank/DDBJ whole genome shotgun (WGS) entry which is preliminary data.</text>
</comment>